<organism evidence="1">
    <name type="scientific">virus sp. ctmTa7</name>
    <dbReference type="NCBI Taxonomy" id="2828255"/>
    <lineage>
        <taxon>Viruses</taxon>
    </lineage>
</organism>
<name>A0A8S5RD00_9VIRU</name>
<sequence length="82" mass="9356">MTKMRSAVGRHLNDPDSIYYGKDGHLRLARECGYALNDFCETGQREILSGSYGMIYVIGCNLKPILDAKEWINEMEKGKVRK</sequence>
<accession>A0A8S5RD00</accession>
<evidence type="ECO:0000313" key="1">
    <source>
        <dbReference type="EMBL" id="DAE28941.1"/>
    </source>
</evidence>
<reference evidence="1" key="1">
    <citation type="journal article" date="2021" name="Proc. Natl. Acad. Sci. U.S.A.">
        <title>A Catalog of Tens of Thousands of Viruses from Human Metagenomes Reveals Hidden Associations with Chronic Diseases.</title>
        <authorList>
            <person name="Tisza M.J."/>
            <person name="Buck C.B."/>
        </authorList>
    </citation>
    <scope>NUCLEOTIDE SEQUENCE</scope>
    <source>
        <strain evidence="1">CtmTa7</strain>
    </source>
</reference>
<proteinExistence type="predicted"/>
<dbReference type="EMBL" id="BK059091">
    <property type="protein sequence ID" value="DAE28941.1"/>
    <property type="molecule type" value="Genomic_DNA"/>
</dbReference>
<protein>
    <submittedName>
        <fullName evidence="1">Uncharacterized protein</fullName>
    </submittedName>
</protein>